<dbReference type="RefSeq" id="WP_055450297.1">
    <property type="nucleotide sequence ID" value="NZ_CYHF01000004.1"/>
</dbReference>
<evidence type="ECO:0000313" key="2">
    <source>
        <dbReference type="Proteomes" id="UP000183649"/>
    </source>
</evidence>
<accession>A0A0K6HZY4</accession>
<gene>
    <name evidence="1" type="ORF">Ga0061069_104149</name>
</gene>
<proteinExistence type="predicted"/>
<dbReference type="AlphaFoldDB" id="A0A0K6HZY4"/>
<evidence type="ECO:0000313" key="1">
    <source>
        <dbReference type="EMBL" id="CUA96474.1"/>
    </source>
</evidence>
<name>A0A0K6HZY4_9BURK</name>
<dbReference type="EMBL" id="CYHF01000004">
    <property type="protein sequence ID" value="CUA96474.1"/>
    <property type="molecule type" value="Genomic_DNA"/>
</dbReference>
<reference evidence="2" key="1">
    <citation type="submission" date="2015-08" db="EMBL/GenBank/DDBJ databases">
        <authorList>
            <person name="Varghese N."/>
        </authorList>
    </citation>
    <scope>NUCLEOTIDE SEQUENCE [LARGE SCALE GENOMIC DNA]</scope>
    <source>
        <strain evidence="2">DSM 18181</strain>
    </source>
</reference>
<sequence>MRWQLGERRQGHGDAPHPALLEILTGVRALMKQGCALADIAVVMRSAADLSALIRCNRGVPQ</sequence>
<organism evidence="1 2">
    <name type="scientific">Thiomonas bhubaneswarensis</name>
    <dbReference type="NCBI Taxonomy" id="339866"/>
    <lineage>
        <taxon>Bacteria</taxon>
        <taxon>Pseudomonadati</taxon>
        <taxon>Pseudomonadota</taxon>
        <taxon>Betaproteobacteria</taxon>
        <taxon>Burkholderiales</taxon>
        <taxon>Thiomonas</taxon>
    </lineage>
</organism>
<dbReference type="STRING" id="339866.GCA_001418255_01382"/>
<dbReference type="Proteomes" id="UP000183649">
    <property type="component" value="Unassembled WGS sequence"/>
</dbReference>
<keyword evidence="2" id="KW-1185">Reference proteome</keyword>
<protein>
    <submittedName>
        <fullName evidence="1">Uncharacterized protein</fullName>
    </submittedName>
</protein>